<dbReference type="CDD" id="cd13963">
    <property type="entry name" value="PT_UbiA_2"/>
    <property type="match status" value="1"/>
</dbReference>
<feature type="transmembrane region" description="Helical" evidence="6">
    <location>
        <begin position="157"/>
        <end position="173"/>
    </location>
</feature>
<dbReference type="Gene3D" id="1.10.357.140">
    <property type="entry name" value="UbiA prenyltransferase"/>
    <property type="match status" value="1"/>
</dbReference>
<keyword evidence="3 6" id="KW-0812">Transmembrane</keyword>
<evidence type="ECO:0000256" key="5">
    <source>
        <dbReference type="ARBA" id="ARBA00023136"/>
    </source>
</evidence>
<evidence type="ECO:0000256" key="6">
    <source>
        <dbReference type="SAM" id="Phobius"/>
    </source>
</evidence>
<feature type="transmembrane region" description="Helical" evidence="6">
    <location>
        <begin position="194"/>
        <end position="217"/>
    </location>
</feature>
<name>A0ABS9KD38_9BACT</name>
<dbReference type="InterPro" id="IPR050475">
    <property type="entry name" value="Prenyltransferase_related"/>
</dbReference>
<evidence type="ECO:0000313" key="8">
    <source>
        <dbReference type="Proteomes" id="UP001165366"/>
    </source>
</evidence>
<comment type="caution">
    <text evidence="7">The sequence shown here is derived from an EMBL/GenBank/DDBJ whole genome shotgun (WGS) entry which is preliminary data.</text>
</comment>
<proteinExistence type="predicted"/>
<dbReference type="PANTHER" id="PTHR42723">
    <property type="entry name" value="CHLOROPHYLL SYNTHASE"/>
    <property type="match status" value="1"/>
</dbReference>
<feature type="transmembrane region" description="Helical" evidence="6">
    <location>
        <begin position="263"/>
        <end position="283"/>
    </location>
</feature>
<comment type="subcellular location">
    <subcellularLocation>
        <location evidence="1">Membrane</location>
        <topology evidence="1">Multi-pass membrane protein</topology>
    </subcellularLocation>
</comment>
<evidence type="ECO:0000256" key="2">
    <source>
        <dbReference type="ARBA" id="ARBA00022475"/>
    </source>
</evidence>
<dbReference type="PANTHER" id="PTHR42723:SF1">
    <property type="entry name" value="CHLOROPHYLL SYNTHASE, CHLOROPLASTIC"/>
    <property type="match status" value="1"/>
</dbReference>
<evidence type="ECO:0000256" key="3">
    <source>
        <dbReference type="ARBA" id="ARBA00022692"/>
    </source>
</evidence>
<sequence length="285" mass="31992">MIHYLKLMRPQQWIKNLFLFAPLFFSYQYSPENIAAVLGGFILFSLASSGLYSINDVFDRVEDRQHPEKKYRPVAAGKIGTRSAVLFAIVLLTVALSGAALLDTTFLTVLGIYVIMILAYSLKLKQISILDITLIAVGFVLRIYAGAELIDVTPTNWIVLVTFLLALFLALAKRRDDVLLGDDGIKTRKNADGYNLEMINAGMVFMAGVTTVAYIMYTMSEDVIDRLASENIYLTSGFVVIGILRYMQITFVENRSGNPTYLVIKDIFLQVTIICWLISFLIFSF</sequence>
<dbReference type="Proteomes" id="UP001165366">
    <property type="component" value="Unassembled WGS sequence"/>
</dbReference>
<keyword evidence="5 6" id="KW-0472">Membrane</keyword>
<dbReference type="Pfam" id="PF01040">
    <property type="entry name" value="UbiA"/>
    <property type="match status" value="1"/>
</dbReference>
<evidence type="ECO:0000256" key="4">
    <source>
        <dbReference type="ARBA" id="ARBA00022989"/>
    </source>
</evidence>
<feature type="transmembrane region" description="Helical" evidence="6">
    <location>
        <begin position="105"/>
        <end position="122"/>
    </location>
</feature>
<keyword evidence="8" id="KW-1185">Reference proteome</keyword>
<accession>A0ABS9KD38</accession>
<feature type="transmembrane region" description="Helical" evidence="6">
    <location>
        <begin position="129"/>
        <end position="145"/>
    </location>
</feature>
<feature type="transmembrane region" description="Helical" evidence="6">
    <location>
        <begin position="232"/>
        <end position="251"/>
    </location>
</feature>
<protein>
    <submittedName>
        <fullName evidence="7">UbiA prenyltransferase family protein</fullName>
    </submittedName>
</protein>
<evidence type="ECO:0000256" key="1">
    <source>
        <dbReference type="ARBA" id="ARBA00004141"/>
    </source>
</evidence>
<keyword evidence="2" id="KW-1003">Cell membrane</keyword>
<dbReference type="RefSeq" id="WP_237853654.1">
    <property type="nucleotide sequence ID" value="NZ_JAKLWS010000009.1"/>
</dbReference>
<evidence type="ECO:0000313" key="7">
    <source>
        <dbReference type="EMBL" id="MCG2588751.1"/>
    </source>
</evidence>
<dbReference type="EMBL" id="JAKLWS010000009">
    <property type="protein sequence ID" value="MCG2588751.1"/>
    <property type="molecule type" value="Genomic_DNA"/>
</dbReference>
<reference evidence="7" key="1">
    <citation type="submission" date="2022-01" db="EMBL/GenBank/DDBJ databases">
        <authorList>
            <person name="Wang Y."/>
        </authorList>
    </citation>
    <scope>NUCLEOTIDE SEQUENCE</scope>
    <source>
        <strain evidence="7">WB101</strain>
    </source>
</reference>
<dbReference type="InterPro" id="IPR000537">
    <property type="entry name" value="UbiA_prenyltransferase"/>
</dbReference>
<feature type="transmembrane region" description="Helical" evidence="6">
    <location>
        <begin position="35"/>
        <end position="58"/>
    </location>
</feature>
<gene>
    <name evidence="7" type="ORF">L6773_09250</name>
</gene>
<feature type="transmembrane region" description="Helical" evidence="6">
    <location>
        <begin position="79"/>
        <end position="99"/>
    </location>
</feature>
<organism evidence="7 8">
    <name type="scientific">Rhodohalobacter sulfatireducens</name>
    <dbReference type="NCBI Taxonomy" id="2911366"/>
    <lineage>
        <taxon>Bacteria</taxon>
        <taxon>Pseudomonadati</taxon>
        <taxon>Balneolota</taxon>
        <taxon>Balneolia</taxon>
        <taxon>Balneolales</taxon>
        <taxon>Balneolaceae</taxon>
        <taxon>Rhodohalobacter</taxon>
    </lineage>
</organism>
<dbReference type="InterPro" id="IPR044878">
    <property type="entry name" value="UbiA_sf"/>
</dbReference>
<keyword evidence="4 6" id="KW-1133">Transmembrane helix</keyword>
<reference evidence="7" key="2">
    <citation type="submission" date="2024-05" db="EMBL/GenBank/DDBJ databases">
        <title>Rhodohalobacter halophilus gen. nov., sp. nov., a moderately halophilic member of the family Balneolaceae.</title>
        <authorList>
            <person name="Xia J."/>
        </authorList>
    </citation>
    <scope>NUCLEOTIDE SEQUENCE</scope>
    <source>
        <strain evidence="7">WB101</strain>
    </source>
</reference>
<feature type="transmembrane region" description="Helical" evidence="6">
    <location>
        <begin position="12"/>
        <end position="29"/>
    </location>
</feature>